<proteinExistence type="predicted"/>
<protein>
    <recommendedName>
        <fullName evidence="3">RiboL-PSP-HEPN domain-containing protein</fullName>
    </recommendedName>
</protein>
<dbReference type="Proteomes" id="UP000431177">
    <property type="component" value="Unassembled WGS sequence"/>
</dbReference>
<dbReference type="AlphaFoldDB" id="A0A7J5LKS7"/>
<evidence type="ECO:0008006" key="3">
    <source>
        <dbReference type="Google" id="ProtNLM"/>
    </source>
</evidence>
<dbReference type="RefSeq" id="WP_118086399.1">
    <property type="nucleotide sequence ID" value="NZ_JAQDRC010000096.1"/>
</dbReference>
<accession>A0A7J5LKS7</accession>
<dbReference type="EMBL" id="WCLA01000027">
    <property type="protein sequence ID" value="KAB5326219.1"/>
    <property type="molecule type" value="Genomic_DNA"/>
</dbReference>
<name>A0A7J5LKS7_BACSE</name>
<comment type="caution">
    <text evidence="1">The sequence shown here is derived from an EMBL/GenBank/DDBJ whole genome shotgun (WGS) entry which is preliminary data.</text>
</comment>
<sequence>MSVEITLYTKKATKTALIKFLTTEGFQKTRHFLDGMNTPDMIHYMWYKFDNYESSSGVEATVYKVSTEERTKYKCSEWILHTRTRSSGSYEDKQKQNETIRKARQLFEGTFYNDWYGTNAYTNLNDYTKFSPLEKGISIIASNSIEKLSQIENCLAGYKNEVSDSFANMNIESMKELLKTKDPSIMLYNSLMPFLVAILEYFYGQCFANFIKYDTNARNLLIDEKLKIGIADVIAILQKENSLEQIIAQSYNFQNLDSINKAYKKYLSIDVMSILSERKKVNRKIIRVLVKIQEILDARHRFVHELDINYNLTKQAYLDYIATVECAILLTVESFKQRGLKIEIDH</sequence>
<evidence type="ECO:0000313" key="2">
    <source>
        <dbReference type="Proteomes" id="UP000431177"/>
    </source>
</evidence>
<gene>
    <name evidence="1" type="ORF">F9950_12790</name>
</gene>
<evidence type="ECO:0000313" key="1">
    <source>
        <dbReference type="EMBL" id="KAB5326219.1"/>
    </source>
</evidence>
<organism evidence="1 2">
    <name type="scientific">Bacteroides stercoris</name>
    <dbReference type="NCBI Taxonomy" id="46506"/>
    <lineage>
        <taxon>Bacteria</taxon>
        <taxon>Pseudomonadati</taxon>
        <taxon>Bacteroidota</taxon>
        <taxon>Bacteroidia</taxon>
        <taxon>Bacteroidales</taxon>
        <taxon>Bacteroidaceae</taxon>
        <taxon>Bacteroides</taxon>
    </lineage>
</organism>
<reference evidence="1 2" key="1">
    <citation type="journal article" date="2019" name="Nat. Med.">
        <title>A library of human gut bacterial isolates paired with longitudinal multiomics data enables mechanistic microbiome research.</title>
        <authorList>
            <person name="Poyet M."/>
            <person name="Groussin M."/>
            <person name="Gibbons S.M."/>
            <person name="Avila-Pacheco J."/>
            <person name="Jiang X."/>
            <person name="Kearney S.M."/>
            <person name="Perrotta A.R."/>
            <person name="Berdy B."/>
            <person name="Zhao S."/>
            <person name="Lieberman T.D."/>
            <person name="Swanson P.K."/>
            <person name="Smith M."/>
            <person name="Roesemann S."/>
            <person name="Alexander J.E."/>
            <person name="Rich S.A."/>
            <person name="Livny J."/>
            <person name="Vlamakis H."/>
            <person name="Clish C."/>
            <person name="Bullock K."/>
            <person name="Deik A."/>
            <person name="Scott J."/>
            <person name="Pierce K.A."/>
            <person name="Xavier R.J."/>
            <person name="Alm E.J."/>
        </authorList>
    </citation>
    <scope>NUCLEOTIDE SEQUENCE [LARGE SCALE GENOMIC DNA]</scope>
    <source>
        <strain evidence="1 2">BIOML-A2</strain>
    </source>
</reference>